<dbReference type="GO" id="GO:0030313">
    <property type="term" value="C:cell envelope"/>
    <property type="evidence" value="ECO:0007669"/>
    <property type="project" value="UniProtKB-SubCell"/>
</dbReference>
<gene>
    <name evidence="7" type="primary">cusB_2</name>
    <name evidence="7" type="ORF">Poly21_33180</name>
</gene>
<comment type="subcellular location">
    <subcellularLocation>
        <location evidence="1">Cell envelope</location>
    </subcellularLocation>
</comment>
<evidence type="ECO:0000313" key="7">
    <source>
        <dbReference type="EMBL" id="TWU16113.1"/>
    </source>
</evidence>
<dbReference type="Gene3D" id="2.40.420.20">
    <property type="match status" value="1"/>
</dbReference>
<dbReference type="Proteomes" id="UP000319908">
    <property type="component" value="Unassembled WGS sequence"/>
</dbReference>
<organism evidence="7 8">
    <name type="scientific">Allorhodopirellula heiligendammensis</name>
    <dbReference type="NCBI Taxonomy" id="2714739"/>
    <lineage>
        <taxon>Bacteria</taxon>
        <taxon>Pseudomonadati</taxon>
        <taxon>Planctomycetota</taxon>
        <taxon>Planctomycetia</taxon>
        <taxon>Pirellulales</taxon>
        <taxon>Pirellulaceae</taxon>
        <taxon>Allorhodopirellula</taxon>
    </lineage>
</organism>
<feature type="domain" description="CusB-like beta-barrel" evidence="6">
    <location>
        <begin position="344"/>
        <end position="420"/>
    </location>
</feature>
<evidence type="ECO:0000313" key="8">
    <source>
        <dbReference type="Proteomes" id="UP000319908"/>
    </source>
</evidence>
<dbReference type="SUPFAM" id="SSF111369">
    <property type="entry name" value="HlyD-like secretion proteins"/>
    <property type="match status" value="1"/>
</dbReference>
<dbReference type="InterPro" id="IPR006143">
    <property type="entry name" value="RND_pump_MFP"/>
</dbReference>
<keyword evidence="8" id="KW-1185">Reference proteome</keyword>
<evidence type="ECO:0000256" key="4">
    <source>
        <dbReference type="SAM" id="MobiDB-lite"/>
    </source>
</evidence>
<evidence type="ECO:0000256" key="3">
    <source>
        <dbReference type="ARBA" id="ARBA00023054"/>
    </source>
</evidence>
<evidence type="ECO:0000256" key="1">
    <source>
        <dbReference type="ARBA" id="ARBA00004196"/>
    </source>
</evidence>
<evidence type="ECO:0000259" key="6">
    <source>
        <dbReference type="Pfam" id="PF25954"/>
    </source>
</evidence>
<dbReference type="Gene3D" id="2.40.50.100">
    <property type="match status" value="2"/>
</dbReference>
<dbReference type="Pfam" id="PF25954">
    <property type="entry name" value="Beta-barrel_RND_2"/>
    <property type="match status" value="1"/>
</dbReference>
<comment type="caution">
    <text evidence="7">The sequence shown here is derived from an EMBL/GenBank/DDBJ whole genome shotgun (WGS) entry which is preliminary data.</text>
</comment>
<dbReference type="PANTHER" id="PTHR32347">
    <property type="entry name" value="EFFLUX SYSTEM COMPONENT YKNX-RELATED"/>
    <property type="match status" value="1"/>
</dbReference>
<dbReference type="NCBIfam" id="TIGR01730">
    <property type="entry name" value="RND_mfp"/>
    <property type="match status" value="1"/>
</dbReference>
<dbReference type="InterPro" id="IPR059052">
    <property type="entry name" value="HH_YbhG-like"/>
</dbReference>
<sequence length="501" mass="53991">MMRFTRPQVSLSHACGAGPEWENPPGTGPRKNDEKRSKALARRQQLVTQRLKSKQTAYRQNYPNTPGVNATVPTPAVRSSSMNLITTRLTTLLLGCTVTMGATAMPCQRAAAQGGPAVVMVTEVQQLELAAEQSFVANVRPRRRSTIGSAVFGRVEEFLVDAGQAVQKDQPLAQLRVKTIGIEIAAAEAELRLRRAELAELQNGSRPAEIALAKATAESAEAARQYAEAKFRRFERLFDNLSGASQDEFEAARAEALKAAAEVAIADSSFELATEGPRAERIEQAAAQVAVSEQTVEGLRDRFGKYTIRCPFDGYVAAELTETGAWVNQGDLVAEVVEIDPVEVEVFVPQSNIRFVETGMEVHVAVEALDGEVFTGKVDQIIPVADERSRTFPVRVVVPNPKVAGRARLLPGMLAKVALPSGESKPRWMVPKDALQLGGPTPVIWKVVDGKAVVVPIRTGPSSGALISIAPIEPEAIQQGDAIITRGNERVRPGQSVVLAK</sequence>
<dbReference type="InterPro" id="IPR050465">
    <property type="entry name" value="UPF0194_transport"/>
</dbReference>
<dbReference type="Gene3D" id="2.40.30.170">
    <property type="match status" value="1"/>
</dbReference>
<keyword evidence="3" id="KW-0175">Coiled coil</keyword>
<evidence type="ECO:0000256" key="2">
    <source>
        <dbReference type="ARBA" id="ARBA00009477"/>
    </source>
</evidence>
<feature type="domain" description="YbhG-like alpha-helical hairpin" evidence="5">
    <location>
        <begin position="182"/>
        <end position="293"/>
    </location>
</feature>
<dbReference type="InterPro" id="IPR058792">
    <property type="entry name" value="Beta-barrel_RND_2"/>
</dbReference>
<feature type="region of interest" description="Disordered" evidence="4">
    <location>
        <begin position="54"/>
        <end position="74"/>
    </location>
</feature>
<proteinExistence type="inferred from homology"/>
<comment type="similarity">
    <text evidence="2">Belongs to the membrane fusion protein (MFP) (TC 8.A.1) family.</text>
</comment>
<dbReference type="AlphaFoldDB" id="A0A5C6BV06"/>
<dbReference type="EMBL" id="SJPU01000002">
    <property type="protein sequence ID" value="TWU16113.1"/>
    <property type="molecule type" value="Genomic_DNA"/>
</dbReference>
<feature type="region of interest" description="Disordered" evidence="4">
    <location>
        <begin position="1"/>
        <end position="38"/>
    </location>
</feature>
<name>A0A5C6BV06_9BACT</name>
<dbReference type="GO" id="GO:0022857">
    <property type="term" value="F:transmembrane transporter activity"/>
    <property type="evidence" value="ECO:0007669"/>
    <property type="project" value="InterPro"/>
</dbReference>
<dbReference type="OrthoDB" id="5318766at2"/>
<protein>
    <submittedName>
        <fullName evidence="7">Cation efflux system protein CusB</fullName>
    </submittedName>
</protein>
<dbReference type="Pfam" id="PF25881">
    <property type="entry name" value="HH_YBHG"/>
    <property type="match status" value="1"/>
</dbReference>
<accession>A0A5C6BV06</accession>
<evidence type="ECO:0000259" key="5">
    <source>
        <dbReference type="Pfam" id="PF25881"/>
    </source>
</evidence>
<dbReference type="Gene3D" id="1.10.287.470">
    <property type="entry name" value="Helix hairpin bin"/>
    <property type="match status" value="2"/>
</dbReference>
<reference evidence="7 8" key="1">
    <citation type="journal article" date="2020" name="Antonie Van Leeuwenhoek">
        <title>Rhodopirellula heiligendammensis sp. nov., Rhodopirellula pilleata sp. nov., and Rhodopirellula solitaria sp. nov. isolated from natural or artificial marine surfaces in Northern Germany and California, USA, and emended description of the genus Rhodopirellula.</title>
        <authorList>
            <person name="Kallscheuer N."/>
            <person name="Wiegand S."/>
            <person name="Jogler M."/>
            <person name="Boedeker C."/>
            <person name="Peeters S.H."/>
            <person name="Rast P."/>
            <person name="Heuer A."/>
            <person name="Jetten M.S.M."/>
            <person name="Rohde M."/>
            <person name="Jogler C."/>
        </authorList>
    </citation>
    <scope>NUCLEOTIDE SEQUENCE [LARGE SCALE GENOMIC DNA]</scope>
    <source>
        <strain evidence="7 8">Poly21</strain>
    </source>
</reference>
<dbReference type="GO" id="GO:0016020">
    <property type="term" value="C:membrane"/>
    <property type="evidence" value="ECO:0007669"/>
    <property type="project" value="InterPro"/>
</dbReference>